<dbReference type="EMBL" id="JARQBJ010000004">
    <property type="protein sequence ID" value="MDT2810885.1"/>
    <property type="molecule type" value="Genomic_DNA"/>
</dbReference>
<protein>
    <recommendedName>
        <fullName evidence="3">DUF2187 domain-containing protein</fullName>
    </recommendedName>
</protein>
<sequence length="74" mass="8588">MKKEIILGRKYEVKPERFHRNMVGTAEKITNGGIIFRVESCELCDRETADAHNREITADYADVKQMVGETYFFS</sequence>
<accession>A0AAW8U1B8</accession>
<evidence type="ECO:0008006" key="3">
    <source>
        <dbReference type="Google" id="ProtNLM"/>
    </source>
</evidence>
<dbReference type="RefSeq" id="WP_118340021.1">
    <property type="nucleotide sequence ID" value="NZ_CABJBY010000003.1"/>
</dbReference>
<dbReference type="AlphaFoldDB" id="A0AAW8U1B8"/>
<reference evidence="1" key="1">
    <citation type="submission" date="2023-03" db="EMBL/GenBank/DDBJ databases">
        <authorList>
            <person name="Shen W."/>
            <person name="Cai J."/>
        </authorList>
    </citation>
    <scope>NUCLEOTIDE SEQUENCE</scope>
    <source>
        <strain evidence="1">B226-2</strain>
    </source>
</reference>
<evidence type="ECO:0000313" key="2">
    <source>
        <dbReference type="Proteomes" id="UP001256711"/>
    </source>
</evidence>
<evidence type="ECO:0000313" key="1">
    <source>
        <dbReference type="EMBL" id="MDT2810885.1"/>
    </source>
</evidence>
<name>A0AAW8U1B8_9ENTE</name>
<dbReference type="Proteomes" id="UP001256711">
    <property type="component" value="Unassembled WGS sequence"/>
</dbReference>
<gene>
    <name evidence="1" type="ORF">P7H43_10320</name>
</gene>
<proteinExistence type="predicted"/>
<comment type="caution">
    <text evidence="1">The sequence shown here is derived from an EMBL/GenBank/DDBJ whole genome shotgun (WGS) entry which is preliminary data.</text>
</comment>
<organism evidence="1 2">
    <name type="scientific">Enterococcus asini</name>
    <dbReference type="NCBI Taxonomy" id="57732"/>
    <lineage>
        <taxon>Bacteria</taxon>
        <taxon>Bacillati</taxon>
        <taxon>Bacillota</taxon>
        <taxon>Bacilli</taxon>
        <taxon>Lactobacillales</taxon>
        <taxon>Enterococcaceae</taxon>
        <taxon>Enterococcus</taxon>
    </lineage>
</organism>